<dbReference type="InterPro" id="IPR001123">
    <property type="entry name" value="LeuE-type"/>
</dbReference>
<feature type="transmembrane region" description="Helical" evidence="6">
    <location>
        <begin position="113"/>
        <end position="135"/>
    </location>
</feature>
<keyword evidence="2" id="KW-1003">Cell membrane</keyword>
<dbReference type="EMBL" id="PXYK01000010">
    <property type="protein sequence ID" value="PSJ60113.1"/>
    <property type="molecule type" value="Genomic_DNA"/>
</dbReference>
<evidence type="ECO:0000256" key="2">
    <source>
        <dbReference type="ARBA" id="ARBA00022475"/>
    </source>
</evidence>
<keyword evidence="5 6" id="KW-0472">Membrane</keyword>
<dbReference type="GO" id="GO:0015171">
    <property type="term" value="F:amino acid transmembrane transporter activity"/>
    <property type="evidence" value="ECO:0007669"/>
    <property type="project" value="TreeGrafter"/>
</dbReference>
<keyword evidence="3 6" id="KW-0812">Transmembrane</keyword>
<name>A0A2P7SCA1_9HYPH</name>
<keyword evidence="8" id="KW-1185">Reference proteome</keyword>
<dbReference type="Pfam" id="PF01810">
    <property type="entry name" value="LysE"/>
    <property type="match status" value="1"/>
</dbReference>
<sequence>MPSYELLLAFFVTTAIFAYIPGPAMLYAAARTMAGGRVAGLMATLGIHLGCYAHVFAAAAGLSVLFHAVPLLYTAVKIAGAAYLVWLGISQLRRKVQGDVDVPALRPASGRRALLESVLVEVLNPKTAIFFVAFLPQFIDPSAGLPIWMQFVILGTIVNLMFSSADVVCVFLAGALVNRLKRSGRVQRMVQWAGGGLLVGLGVHLALQRN</sequence>
<evidence type="ECO:0000256" key="5">
    <source>
        <dbReference type="ARBA" id="ARBA00023136"/>
    </source>
</evidence>
<dbReference type="PIRSF" id="PIRSF006324">
    <property type="entry name" value="LeuE"/>
    <property type="match status" value="1"/>
</dbReference>
<accession>A0A2P7SCA1</accession>
<evidence type="ECO:0000256" key="1">
    <source>
        <dbReference type="ARBA" id="ARBA00004651"/>
    </source>
</evidence>
<feature type="transmembrane region" description="Helical" evidence="6">
    <location>
        <begin position="189"/>
        <end position="207"/>
    </location>
</feature>
<dbReference type="OrthoDB" id="9807053at2"/>
<evidence type="ECO:0000256" key="6">
    <source>
        <dbReference type="SAM" id="Phobius"/>
    </source>
</evidence>
<dbReference type="RefSeq" id="WP_106772524.1">
    <property type="nucleotide sequence ID" value="NZ_PXYK01000010.1"/>
</dbReference>
<evidence type="ECO:0000256" key="4">
    <source>
        <dbReference type="ARBA" id="ARBA00022989"/>
    </source>
</evidence>
<organism evidence="7 8">
    <name type="scientific">Kumtagia ephedrae</name>
    <dbReference type="NCBI Taxonomy" id="2116701"/>
    <lineage>
        <taxon>Bacteria</taxon>
        <taxon>Pseudomonadati</taxon>
        <taxon>Pseudomonadota</taxon>
        <taxon>Alphaproteobacteria</taxon>
        <taxon>Hyphomicrobiales</taxon>
        <taxon>Phyllobacteriaceae</taxon>
        <taxon>Kumtagia</taxon>
    </lineage>
</organism>
<comment type="subcellular location">
    <subcellularLocation>
        <location evidence="1">Cell membrane</location>
        <topology evidence="1">Multi-pass membrane protein</topology>
    </subcellularLocation>
</comment>
<dbReference type="PANTHER" id="PTHR30086:SF20">
    <property type="entry name" value="ARGININE EXPORTER PROTEIN ARGO-RELATED"/>
    <property type="match status" value="1"/>
</dbReference>
<feature type="transmembrane region" description="Helical" evidence="6">
    <location>
        <begin position="147"/>
        <end position="177"/>
    </location>
</feature>
<dbReference type="GO" id="GO:0005886">
    <property type="term" value="C:plasma membrane"/>
    <property type="evidence" value="ECO:0007669"/>
    <property type="project" value="UniProtKB-SubCell"/>
</dbReference>
<reference evidence="7 8" key="1">
    <citation type="submission" date="2018-03" db="EMBL/GenBank/DDBJ databases">
        <title>The draft genome of Mesorhizobium sp. 6GN-30.</title>
        <authorList>
            <person name="Liu L."/>
            <person name="Li L."/>
            <person name="Wang T."/>
            <person name="Zhang X."/>
            <person name="Liang L."/>
        </authorList>
    </citation>
    <scope>NUCLEOTIDE SEQUENCE [LARGE SCALE GENOMIC DNA]</scope>
    <source>
        <strain evidence="7 8">6GN30</strain>
    </source>
</reference>
<evidence type="ECO:0000256" key="3">
    <source>
        <dbReference type="ARBA" id="ARBA00022692"/>
    </source>
</evidence>
<keyword evidence="4 6" id="KW-1133">Transmembrane helix</keyword>
<gene>
    <name evidence="7" type="ORF">C7I84_12545</name>
</gene>
<feature type="transmembrane region" description="Helical" evidence="6">
    <location>
        <begin position="71"/>
        <end position="92"/>
    </location>
</feature>
<evidence type="ECO:0000313" key="8">
    <source>
        <dbReference type="Proteomes" id="UP000241229"/>
    </source>
</evidence>
<feature type="transmembrane region" description="Helical" evidence="6">
    <location>
        <begin position="41"/>
        <end position="65"/>
    </location>
</feature>
<dbReference type="Proteomes" id="UP000241229">
    <property type="component" value="Unassembled WGS sequence"/>
</dbReference>
<comment type="caution">
    <text evidence="7">The sequence shown here is derived from an EMBL/GenBank/DDBJ whole genome shotgun (WGS) entry which is preliminary data.</text>
</comment>
<feature type="transmembrane region" description="Helical" evidence="6">
    <location>
        <begin position="6"/>
        <end position="29"/>
    </location>
</feature>
<proteinExistence type="predicted"/>
<evidence type="ECO:0000313" key="7">
    <source>
        <dbReference type="EMBL" id="PSJ60113.1"/>
    </source>
</evidence>
<dbReference type="PANTHER" id="PTHR30086">
    <property type="entry name" value="ARGININE EXPORTER PROTEIN ARGO"/>
    <property type="match status" value="1"/>
</dbReference>
<protein>
    <submittedName>
        <fullName evidence="7">Amino acid transporter</fullName>
    </submittedName>
</protein>
<dbReference type="AlphaFoldDB" id="A0A2P7SCA1"/>